<dbReference type="EMBL" id="AVOT02005759">
    <property type="protein sequence ID" value="MBW0479895.1"/>
    <property type="molecule type" value="Genomic_DNA"/>
</dbReference>
<dbReference type="GO" id="GO:0004364">
    <property type="term" value="F:glutathione transferase activity"/>
    <property type="evidence" value="ECO:0007669"/>
    <property type="project" value="UniProtKB-EC"/>
</dbReference>
<dbReference type="Proteomes" id="UP000765509">
    <property type="component" value="Unassembled WGS sequence"/>
</dbReference>
<dbReference type="Gene3D" id="3.40.30.10">
    <property type="entry name" value="Glutaredoxin"/>
    <property type="match status" value="1"/>
</dbReference>
<accession>A0A9Q3CC54</accession>
<comment type="similarity">
    <text evidence="1">Belongs to the GST superfamily. Kappa family.</text>
</comment>
<dbReference type="InterPro" id="IPR051924">
    <property type="entry name" value="GST_Kappa/NadH"/>
</dbReference>
<dbReference type="Pfam" id="PF01323">
    <property type="entry name" value="DSBA"/>
    <property type="match status" value="1"/>
</dbReference>
<evidence type="ECO:0000256" key="5">
    <source>
        <dbReference type="ARBA" id="ARBA00073833"/>
    </source>
</evidence>
<gene>
    <name evidence="8" type="ORF">O181_019610</name>
</gene>
<evidence type="ECO:0000256" key="3">
    <source>
        <dbReference type="ARBA" id="ARBA00022679"/>
    </source>
</evidence>
<dbReference type="FunFam" id="3.40.30.10:FF:000096">
    <property type="entry name" value="Glutathione S-transferase kappa"/>
    <property type="match status" value="1"/>
</dbReference>
<dbReference type="GO" id="GO:0006749">
    <property type="term" value="P:glutathione metabolic process"/>
    <property type="evidence" value="ECO:0007669"/>
    <property type="project" value="TreeGrafter"/>
</dbReference>
<evidence type="ECO:0000313" key="9">
    <source>
        <dbReference type="Proteomes" id="UP000765509"/>
    </source>
</evidence>
<dbReference type="PANTHER" id="PTHR42943">
    <property type="entry name" value="GLUTATHIONE S-TRANSFERASE KAPPA"/>
    <property type="match status" value="1"/>
</dbReference>
<keyword evidence="3" id="KW-0808">Transferase</keyword>
<dbReference type="SUPFAM" id="SSF52833">
    <property type="entry name" value="Thioredoxin-like"/>
    <property type="match status" value="1"/>
</dbReference>
<feature type="domain" description="DSBA-like thioredoxin" evidence="7">
    <location>
        <begin position="8"/>
        <end position="118"/>
    </location>
</feature>
<evidence type="ECO:0000256" key="4">
    <source>
        <dbReference type="ARBA" id="ARBA00047960"/>
    </source>
</evidence>
<dbReference type="PANTHER" id="PTHR42943:SF2">
    <property type="entry name" value="GLUTATHIONE S-TRANSFERASE KAPPA 1"/>
    <property type="match status" value="1"/>
</dbReference>
<sequence length="243" mass="27686">MSSKRVVIQFSYDILSPWSYLAYAVLKRYRSHWNYDLVLNPIWLAGVMAASKNNPPFKVPNKGQKMVEELPLMARFFGVVYHPIKKFPPDTLNLMRFLAVVREKNPGRLEIATDKLWESLETIPSFSPSKEAVFVNQVSPEDVESVTQGLTPNPFSLEELQSHIATSQTQMIKDRVKKDCMQLVEGGAFGAPWIEVLKPNGERLTLFGSDRFEFLAHWLGETWLGPVPDLSAKTTSKDRYSHL</sequence>
<comment type="catalytic activity">
    <reaction evidence="4">
        <text>RX + glutathione = an S-substituted glutathione + a halide anion + H(+)</text>
        <dbReference type="Rhea" id="RHEA:16437"/>
        <dbReference type="ChEBI" id="CHEBI:15378"/>
        <dbReference type="ChEBI" id="CHEBI:16042"/>
        <dbReference type="ChEBI" id="CHEBI:17792"/>
        <dbReference type="ChEBI" id="CHEBI:57925"/>
        <dbReference type="ChEBI" id="CHEBI:90779"/>
        <dbReference type="EC" id="2.5.1.18"/>
    </reaction>
</comment>
<keyword evidence="9" id="KW-1185">Reference proteome</keyword>
<evidence type="ECO:0000256" key="2">
    <source>
        <dbReference type="ARBA" id="ARBA00012452"/>
    </source>
</evidence>
<dbReference type="OrthoDB" id="4664297at2759"/>
<dbReference type="GO" id="GO:0005739">
    <property type="term" value="C:mitochondrion"/>
    <property type="evidence" value="ECO:0007669"/>
    <property type="project" value="TreeGrafter"/>
</dbReference>
<evidence type="ECO:0000313" key="8">
    <source>
        <dbReference type="EMBL" id="MBW0479895.1"/>
    </source>
</evidence>
<dbReference type="InterPro" id="IPR001853">
    <property type="entry name" value="DSBA-like_thioredoxin_dom"/>
</dbReference>
<evidence type="ECO:0000256" key="1">
    <source>
        <dbReference type="ARBA" id="ARBA00006494"/>
    </source>
</evidence>
<comment type="caution">
    <text evidence="8">The sequence shown here is derived from an EMBL/GenBank/DDBJ whole genome shotgun (WGS) entry which is preliminary data.</text>
</comment>
<proteinExistence type="inferred from homology"/>
<reference evidence="8" key="1">
    <citation type="submission" date="2021-03" db="EMBL/GenBank/DDBJ databases">
        <title>Draft genome sequence of rust myrtle Austropuccinia psidii MF-1, a brazilian biotype.</title>
        <authorList>
            <person name="Quecine M.C."/>
            <person name="Pachon D.M.R."/>
            <person name="Bonatelli M.L."/>
            <person name="Correr F.H."/>
            <person name="Franceschini L.M."/>
            <person name="Leite T.F."/>
            <person name="Margarido G.R.A."/>
            <person name="Almeida C.A."/>
            <person name="Ferrarezi J.A."/>
            <person name="Labate C.A."/>
        </authorList>
    </citation>
    <scope>NUCLEOTIDE SEQUENCE</scope>
    <source>
        <strain evidence="8">MF-1</strain>
    </source>
</reference>
<dbReference type="AlphaFoldDB" id="A0A9Q3CC54"/>
<dbReference type="EC" id="2.5.1.18" evidence="2"/>
<dbReference type="GO" id="GO:0005777">
    <property type="term" value="C:peroxisome"/>
    <property type="evidence" value="ECO:0007669"/>
    <property type="project" value="TreeGrafter"/>
</dbReference>
<organism evidence="8 9">
    <name type="scientific">Austropuccinia psidii MF-1</name>
    <dbReference type="NCBI Taxonomy" id="1389203"/>
    <lineage>
        <taxon>Eukaryota</taxon>
        <taxon>Fungi</taxon>
        <taxon>Dikarya</taxon>
        <taxon>Basidiomycota</taxon>
        <taxon>Pucciniomycotina</taxon>
        <taxon>Pucciniomycetes</taxon>
        <taxon>Pucciniales</taxon>
        <taxon>Sphaerophragmiaceae</taxon>
        <taxon>Austropuccinia</taxon>
    </lineage>
</organism>
<name>A0A9Q3CC54_9BASI</name>
<dbReference type="InterPro" id="IPR036249">
    <property type="entry name" value="Thioredoxin-like_sf"/>
</dbReference>
<dbReference type="GO" id="GO:0004602">
    <property type="term" value="F:glutathione peroxidase activity"/>
    <property type="evidence" value="ECO:0007669"/>
    <property type="project" value="TreeGrafter"/>
</dbReference>
<protein>
    <recommendedName>
        <fullName evidence="5">Glutathione S-transferase kappa 1</fullName>
        <ecNumber evidence="2">2.5.1.18</ecNumber>
    </recommendedName>
    <alternativeName>
        <fullName evidence="6">GST class-kappa</fullName>
    </alternativeName>
</protein>
<evidence type="ECO:0000256" key="6">
    <source>
        <dbReference type="ARBA" id="ARBA00083519"/>
    </source>
</evidence>
<evidence type="ECO:0000259" key="7">
    <source>
        <dbReference type="Pfam" id="PF01323"/>
    </source>
</evidence>